<feature type="compositionally biased region" description="Polar residues" evidence="1">
    <location>
        <begin position="277"/>
        <end position="286"/>
    </location>
</feature>
<gene>
    <name evidence="2" type="ORF">TASK_LOCUS7228</name>
</gene>
<evidence type="ECO:0000313" key="2">
    <source>
        <dbReference type="EMBL" id="VDK38054.1"/>
    </source>
</evidence>
<dbReference type="OrthoDB" id="1906282at2759"/>
<reference evidence="2 3" key="2">
    <citation type="submission" date="2018-11" db="EMBL/GenBank/DDBJ databases">
        <authorList>
            <consortium name="Pathogen Informatics"/>
        </authorList>
    </citation>
    <scope>NUCLEOTIDE SEQUENCE [LARGE SCALE GENOMIC DNA]</scope>
</reference>
<feature type="compositionally biased region" description="Basic and acidic residues" evidence="1">
    <location>
        <begin position="162"/>
        <end position="171"/>
    </location>
</feature>
<evidence type="ECO:0000256" key="1">
    <source>
        <dbReference type="SAM" id="MobiDB-lite"/>
    </source>
</evidence>
<feature type="region of interest" description="Disordered" evidence="1">
    <location>
        <begin position="214"/>
        <end position="313"/>
    </location>
</feature>
<feature type="region of interest" description="Disordered" evidence="1">
    <location>
        <begin position="66"/>
        <end position="111"/>
    </location>
</feature>
<proteinExistence type="predicted"/>
<dbReference type="InterPro" id="IPR029338">
    <property type="entry name" value="TSSC4"/>
</dbReference>
<evidence type="ECO:0000313" key="4">
    <source>
        <dbReference type="WBParaSite" id="TASK_0000722701-mRNA-1"/>
    </source>
</evidence>
<accession>A0A0R3W9S2</accession>
<protein>
    <submittedName>
        <fullName evidence="4">Protein TSSC4</fullName>
    </submittedName>
</protein>
<dbReference type="EMBL" id="UYRS01018590">
    <property type="protein sequence ID" value="VDK38054.1"/>
    <property type="molecule type" value="Genomic_DNA"/>
</dbReference>
<dbReference type="WBParaSite" id="TASK_0000722701-mRNA-1">
    <property type="protein sequence ID" value="TASK_0000722701-mRNA-1"/>
    <property type="gene ID" value="TASK_0000722701"/>
</dbReference>
<dbReference type="Pfam" id="PF15264">
    <property type="entry name" value="TSSC4"/>
    <property type="match status" value="1"/>
</dbReference>
<reference evidence="4" key="1">
    <citation type="submission" date="2017-02" db="UniProtKB">
        <authorList>
            <consortium name="WormBaseParasite"/>
        </authorList>
    </citation>
    <scope>IDENTIFICATION</scope>
</reference>
<name>A0A0R3W9S2_TAEAS</name>
<keyword evidence="3" id="KW-1185">Reference proteome</keyword>
<feature type="compositionally biased region" description="Basic and acidic residues" evidence="1">
    <location>
        <begin position="72"/>
        <end position="82"/>
    </location>
</feature>
<feature type="region of interest" description="Disordered" evidence="1">
    <location>
        <begin position="162"/>
        <end position="185"/>
    </location>
</feature>
<organism evidence="4">
    <name type="scientific">Taenia asiatica</name>
    <name type="common">Asian tapeworm</name>
    <dbReference type="NCBI Taxonomy" id="60517"/>
    <lineage>
        <taxon>Eukaryota</taxon>
        <taxon>Metazoa</taxon>
        <taxon>Spiralia</taxon>
        <taxon>Lophotrochozoa</taxon>
        <taxon>Platyhelminthes</taxon>
        <taxon>Cestoda</taxon>
        <taxon>Eucestoda</taxon>
        <taxon>Cyclophyllidea</taxon>
        <taxon>Taeniidae</taxon>
        <taxon>Taenia</taxon>
    </lineage>
</organism>
<dbReference type="Proteomes" id="UP000282613">
    <property type="component" value="Unassembled WGS sequence"/>
</dbReference>
<feature type="compositionally biased region" description="Acidic residues" evidence="1">
    <location>
        <begin position="295"/>
        <end position="313"/>
    </location>
</feature>
<evidence type="ECO:0000313" key="3">
    <source>
        <dbReference type="Proteomes" id="UP000282613"/>
    </source>
</evidence>
<sequence length="313" mass="34552">MPDTRSSFSNASVPFVLRGSSSVFSRRQMDTFGSLQALEDAHNKVTKETKAERLLVKKMTWRLPKPAVESLGAEKDARDRRNVSNGDSKSLFKVPTVPPPRVPKRRGGSDRCSAYRFSEVPRRDPSKWTHYSLADIDEDAGLGAHANRKIATDLMRELRRQREEREGKIDEDIPPSADDARPGRILFRPVSGKKRIRLAQSDAVLPSALIANPKVLEEDEEGEEGVQNGDNHGGFDKESAAPEVVAFRPRVQRGRQCVGRLSASTSKDSDEEIDLNESASISSATLDSGNSSDTTTDDNDFDDNEMEDGPEGV</sequence>
<dbReference type="AlphaFoldDB" id="A0A0R3W9S2"/>